<dbReference type="KEGG" id="gau:GAU_1851"/>
<evidence type="ECO:0000313" key="2">
    <source>
        <dbReference type="Proteomes" id="UP000002209"/>
    </source>
</evidence>
<gene>
    <name evidence="1" type="ordered locus">GAU_1851</name>
</gene>
<proteinExistence type="predicted"/>
<keyword evidence="2" id="KW-1185">Reference proteome</keyword>
<dbReference type="STRING" id="379066.GAU_1851"/>
<name>C1A468_GEMAT</name>
<dbReference type="Proteomes" id="UP000002209">
    <property type="component" value="Chromosome"/>
</dbReference>
<protein>
    <submittedName>
        <fullName evidence="1">Uncharacterized protein</fullName>
    </submittedName>
</protein>
<organism evidence="1 2">
    <name type="scientific">Gemmatimonas aurantiaca (strain DSM 14586 / JCM 11422 / NBRC 100505 / T-27)</name>
    <dbReference type="NCBI Taxonomy" id="379066"/>
    <lineage>
        <taxon>Bacteria</taxon>
        <taxon>Pseudomonadati</taxon>
        <taxon>Gemmatimonadota</taxon>
        <taxon>Gemmatimonadia</taxon>
        <taxon>Gemmatimonadales</taxon>
        <taxon>Gemmatimonadaceae</taxon>
        <taxon>Gemmatimonas</taxon>
    </lineage>
</organism>
<reference evidence="2" key="1">
    <citation type="submission" date="2006-03" db="EMBL/GenBank/DDBJ databases">
        <title>Complete genome sequence of Gemmatimonas aurantiaca T-27 that represents a novel phylum Gemmatimonadetes.</title>
        <authorList>
            <person name="Takasaki K."/>
            <person name="Ichikawa N."/>
            <person name="Miura H."/>
            <person name="Matsushita S."/>
            <person name="Watanabe Y."/>
            <person name="Oguchi A."/>
            <person name="Ankai A."/>
            <person name="Yashiro I."/>
            <person name="Takahashi M."/>
            <person name="Terui Y."/>
            <person name="Fukui S."/>
            <person name="Yokoyama H."/>
            <person name="Tanikawa S."/>
            <person name="Hanada S."/>
            <person name="Kamagata Y."/>
            <person name="Fujita N."/>
        </authorList>
    </citation>
    <scope>NUCLEOTIDE SEQUENCE [LARGE SCALE GENOMIC DNA]</scope>
    <source>
        <strain evidence="2">T-27 / DSM 14586 / JCM 11422 / NBRC 100505</strain>
    </source>
</reference>
<dbReference type="EMBL" id="AP009153">
    <property type="protein sequence ID" value="BAH38893.1"/>
    <property type="molecule type" value="Genomic_DNA"/>
</dbReference>
<sequence length="102" mass="11241">MGELQPRTESTMRHAAVRRASRVWQECAVHVRGTLRNYGVQGELRRLDEYAAGTRGGGWAAFVADFAFYCRSQGMSRDETAMHVATTAEQIVLGAFDTSDAA</sequence>
<accession>C1A468</accession>
<dbReference type="HOGENOM" id="CLU_2273319_0_0_0"/>
<dbReference type="AlphaFoldDB" id="C1A468"/>
<evidence type="ECO:0000313" key="1">
    <source>
        <dbReference type="EMBL" id="BAH38893.1"/>
    </source>
</evidence>